<dbReference type="PANTHER" id="PTHR15811">
    <property type="entry name" value="MTH938 DOMAIN-CONTAINING PROTEIN"/>
    <property type="match status" value="1"/>
</dbReference>
<accession>C9R7X7</accession>
<dbReference type="InterPro" id="IPR007523">
    <property type="entry name" value="NDUFAF3/AAMDC"/>
</dbReference>
<dbReference type="HOGENOM" id="CLU_074390_5_1_9"/>
<sequence>MRVDRYNFGEVIVEGKTYHQDVLILPDRVLSWWRQRGHEVVLADLAEALKAHPEVLVIGTGAYGVVRVLPEVKKSLAEHGIDLIALPTAEACRKYNELLAQGKRVVAALHLTC</sequence>
<dbReference type="Pfam" id="PF04430">
    <property type="entry name" value="DUF498"/>
    <property type="match status" value="1"/>
</dbReference>
<protein>
    <submittedName>
        <fullName evidence="1">Uncharacterized protein</fullName>
    </submittedName>
</protein>
<dbReference type="EMBL" id="CP001785">
    <property type="protein sequence ID" value="ACX52406.1"/>
    <property type="molecule type" value="Genomic_DNA"/>
</dbReference>
<organism evidence="1 2">
    <name type="scientific">Ammonifex degensii (strain DSM 10501 / KC4)</name>
    <dbReference type="NCBI Taxonomy" id="429009"/>
    <lineage>
        <taxon>Bacteria</taxon>
        <taxon>Bacillati</taxon>
        <taxon>Bacillota</taxon>
        <taxon>Clostridia</taxon>
        <taxon>Thermoanaerobacterales</taxon>
        <taxon>Thermoanaerobacteraceae</taxon>
        <taxon>Ammonifex</taxon>
    </lineage>
</organism>
<gene>
    <name evidence="1" type="ordered locus">Adeg_1298</name>
</gene>
<evidence type="ECO:0000313" key="1">
    <source>
        <dbReference type="EMBL" id="ACX52406.1"/>
    </source>
</evidence>
<dbReference type="SUPFAM" id="SSF64076">
    <property type="entry name" value="MTH938-like"/>
    <property type="match status" value="1"/>
</dbReference>
<dbReference type="GO" id="GO:0005737">
    <property type="term" value="C:cytoplasm"/>
    <property type="evidence" value="ECO:0007669"/>
    <property type="project" value="TreeGrafter"/>
</dbReference>
<dbReference type="OrthoDB" id="1724272at2"/>
<dbReference type="PANTHER" id="PTHR15811:SF5">
    <property type="entry name" value="MTH938 DOMAIN-CONTAINING PROTEIN"/>
    <property type="match status" value="1"/>
</dbReference>
<dbReference type="Gene3D" id="3.40.1230.10">
    <property type="entry name" value="MTH938-like"/>
    <property type="match status" value="1"/>
</dbReference>
<dbReference type="eggNOG" id="COG1504">
    <property type="taxonomic scope" value="Bacteria"/>
</dbReference>
<dbReference type="InterPro" id="IPR036748">
    <property type="entry name" value="MTH938-like_sf"/>
</dbReference>
<keyword evidence="2" id="KW-1185">Reference proteome</keyword>
<reference evidence="1 2" key="1">
    <citation type="submission" date="2009-10" db="EMBL/GenBank/DDBJ databases">
        <title>Complete sequence of chromosome of Ammonifex degensii KC4.</title>
        <authorList>
            <consortium name="US DOE Joint Genome Institute"/>
            <person name="Kerfeld C."/>
            <person name="Goodner B."/>
            <person name="Huber H."/>
            <person name="Stetter K."/>
            <person name="Lucas S."/>
            <person name="Copeland A."/>
            <person name="Lapidus A."/>
            <person name="Glavina del Rio T."/>
            <person name="Dalin E."/>
            <person name="Tice H."/>
            <person name="Bruce D."/>
            <person name="Goodwin L."/>
            <person name="Pitluck S."/>
            <person name="Saunders E."/>
            <person name="Brettin T."/>
            <person name="Detter J.C."/>
            <person name="Han C."/>
            <person name="Larimer F."/>
            <person name="Land M."/>
            <person name="Hauser L."/>
            <person name="Kyrpides N."/>
            <person name="Ovchinnikova G."/>
            <person name="Richardson P."/>
        </authorList>
    </citation>
    <scope>NUCLEOTIDE SEQUENCE [LARGE SCALE GENOMIC DNA]</scope>
    <source>
        <strain evidence="2">DSM 10501 / KC4</strain>
    </source>
</reference>
<dbReference type="KEGG" id="adg:Adeg_1298"/>
<dbReference type="AlphaFoldDB" id="C9R7X7"/>
<name>C9R7X7_AMMDK</name>
<dbReference type="RefSeq" id="WP_015739283.1">
    <property type="nucleotide sequence ID" value="NC_013385.1"/>
</dbReference>
<evidence type="ECO:0000313" key="2">
    <source>
        <dbReference type="Proteomes" id="UP000002620"/>
    </source>
</evidence>
<proteinExistence type="predicted"/>
<dbReference type="Proteomes" id="UP000002620">
    <property type="component" value="Chromosome"/>
</dbReference>
<dbReference type="STRING" id="429009.Adeg_1298"/>